<accession>A0A835APA4</accession>
<organism evidence="1 2">
    <name type="scientific">Digitaria exilis</name>
    <dbReference type="NCBI Taxonomy" id="1010633"/>
    <lineage>
        <taxon>Eukaryota</taxon>
        <taxon>Viridiplantae</taxon>
        <taxon>Streptophyta</taxon>
        <taxon>Embryophyta</taxon>
        <taxon>Tracheophyta</taxon>
        <taxon>Spermatophyta</taxon>
        <taxon>Magnoliopsida</taxon>
        <taxon>Liliopsida</taxon>
        <taxon>Poales</taxon>
        <taxon>Poaceae</taxon>
        <taxon>PACMAD clade</taxon>
        <taxon>Panicoideae</taxon>
        <taxon>Panicodae</taxon>
        <taxon>Paniceae</taxon>
        <taxon>Anthephorinae</taxon>
        <taxon>Digitaria</taxon>
    </lineage>
</organism>
<dbReference type="EMBL" id="JACEFO010002299">
    <property type="protein sequence ID" value="KAF8667667.1"/>
    <property type="molecule type" value="Genomic_DNA"/>
</dbReference>
<dbReference type="AlphaFoldDB" id="A0A835APA4"/>
<reference evidence="1" key="1">
    <citation type="submission" date="2020-07" db="EMBL/GenBank/DDBJ databases">
        <title>Genome sequence and genetic diversity analysis of an under-domesticated orphan crop, white fonio (Digitaria exilis).</title>
        <authorList>
            <person name="Bennetzen J.L."/>
            <person name="Chen S."/>
            <person name="Ma X."/>
            <person name="Wang X."/>
            <person name="Yssel A.E.J."/>
            <person name="Chaluvadi S.R."/>
            <person name="Johnson M."/>
            <person name="Gangashetty P."/>
            <person name="Hamidou F."/>
            <person name="Sanogo M.D."/>
            <person name="Zwaenepoel A."/>
            <person name="Wallace J."/>
            <person name="Van De Peer Y."/>
            <person name="Van Deynze A."/>
        </authorList>
    </citation>
    <scope>NUCLEOTIDE SEQUENCE</scope>
    <source>
        <tissue evidence="1">Leaves</tissue>
    </source>
</reference>
<comment type="caution">
    <text evidence="1">The sequence shown here is derived from an EMBL/GenBank/DDBJ whole genome shotgun (WGS) entry which is preliminary data.</text>
</comment>
<evidence type="ECO:0000313" key="1">
    <source>
        <dbReference type="EMBL" id="KAF8667667.1"/>
    </source>
</evidence>
<dbReference type="Proteomes" id="UP000636709">
    <property type="component" value="Unassembled WGS sequence"/>
</dbReference>
<sequence>MDLGSLLPGNGMEQLWTVKPIQEHNQRIRATVLTCILWNIWKCRNDKVFGGEDEANGQIARRCFDDLLLWSHRCNSPMDRDRIVEWSSFFIRE</sequence>
<keyword evidence="2" id="KW-1185">Reference proteome</keyword>
<gene>
    <name evidence="1" type="ORF">HU200_052874</name>
</gene>
<name>A0A835APA4_9POAL</name>
<protein>
    <submittedName>
        <fullName evidence="1">Uncharacterized protein</fullName>
    </submittedName>
</protein>
<evidence type="ECO:0000313" key="2">
    <source>
        <dbReference type="Proteomes" id="UP000636709"/>
    </source>
</evidence>
<dbReference type="OrthoDB" id="667521at2759"/>
<proteinExistence type="predicted"/>